<reference evidence="3" key="1">
    <citation type="journal article" date="2019" name="Int. J. Syst. Evol. Microbiol.">
        <title>The Global Catalogue of Microorganisms (GCM) 10K type strain sequencing project: providing services to taxonomists for standard genome sequencing and annotation.</title>
        <authorList>
            <consortium name="The Broad Institute Genomics Platform"/>
            <consortium name="The Broad Institute Genome Sequencing Center for Infectious Disease"/>
            <person name="Wu L."/>
            <person name="Ma J."/>
        </authorList>
    </citation>
    <scope>NUCLEOTIDE SEQUENCE [LARGE SCALE GENOMIC DNA]</scope>
    <source>
        <strain evidence="3">CGMCC 1.14993</strain>
    </source>
</reference>
<dbReference type="Pfam" id="PF05193">
    <property type="entry name" value="Peptidase_M16_C"/>
    <property type="match status" value="1"/>
</dbReference>
<accession>A0A8J3AGS1</accession>
<keyword evidence="3" id="KW-1185">Reference proteome</keyword>
<proteinExistence type="predicted"/>
<name>A0A8J3AGS1_9BACI</name>
<gene>
    <name evidence="2" type="ORF">GCM10007380_21240</name>
</gene>
<dbReference type="InterPro" id="IPR011249">
    <property type="entry name" value="Metalloenz_LuxS/M16"/>
</dbReference>
<feature type="domain" description="Peptidase M16 C-terminal" evidence="1">
    <location>
        <begin position="184"/>
        <end position="356"/>
    </location>
</feature>
<dbReference type="PANTHER" id="PTHR11851">
    <property type="entry name" value="METALLOPROTEASE"/>
    <property type="match status" value="1"/>
</dbReference>
<dbReference type="PANTHER" id="PTHR11851:SF186">
    <property type="entry name" value="INACTIVE METALLOPROTEASE YMFF-RELATED"/>
    <property type="match status" value="1"/>
</dbReference>
<comment type="caution">
    <text evidence="2">The sequence shown here is derived from an EMBL/GenBank/DDBJ whole genome shotgun (WGS) entry which is preliminary data.</text>
</comment>
<dbReference type="RefSeq" id="WP_087998487.1">
    <property type="nucleotide sequence ID" value="NZ_BMHB01000001.1"/>
</dbReference>
<protein>
    <submittedName>
        <fullName evidence="2">Peptidase M16</fullName>
    </submittedName>
</protein>
<dbReference type="GO" id="GO:0046872">
    <property type="term" value="F:metal ion binding"/>
    <property type="evidence" value="ECO:0007669"/>
    <property type="project" value="InterPro"/>
</dbReference>
<dbReference type="NCBIfam" id="NF047422">
    <property type="entry name" value="YfmF_fam"/>
    <property type="match status" value="1"/>
</dbReference>
<organism evidence="2 3">
    <name type="scientific">Gottfriedia solisilvae</name>
    <dbReference type="NCBI Taxonomy" id="1516104"/>
    <lineage>
        <taxon>Bacteria</taxon>
        <taxon>Bacillati</taxon>
        <taxon>Bacillota</taxon>
        <taxon>Bacilli</taxon>
        <taxon>Bacillales</taxon>
        <taxon>Bacillaceae</taxon>
        <taxon>Gottfriedia</taxon>
    </lineage>
</organism>
<dbReference type="InterPro" id="IPR050361">
    <property type="entry name" value="MPP/UQCRC_Complex"/>
</dbReference>
<evidence type="ECO:0000313" key="2">
    <source>
        <dbReference type="EMBL" id="GGI14098.1"/>
    </source>
</evidence>
<dbReference type="InterPro" id="IPR007863">
    <property type="entry name" value="Peptidase_M16_C"/>
</dbReference>
<dbReference type="EMBL" id="BMHB01000001">
    <property type="protein sequence ID" value="GGI14098.1"/>
    <property type="molecule type" value="Genomic_DNA"/>
</dbReference>
<dbReference type="SUPFAM" id="SSF63411">
    <property type="entry name" value="LuxS/MPP-like metallohydrolase"/>
    <property type="match status" value="2"/>
</dbReference>
<dbReference type="Gene3D" id="3.30.830.10">
    <property type="entry name" value="Metalloenzyme, LuxS/M16 peptidase-like"/>
    <property type="match status" value="2"/>
</dbReference>
<dbReference type="Proteomes" id="UP000626244">
    <property type="component" value="Unassembled WGS sequence"/>
</dbReference>
<dbReference type="OrthoDB" id="9762085at2"/>
<dbReference type="AlphaFoldDB" id="A0A8J3AGS1"/>
<evidence type="ECO:0000259" key="1">
    <source>
        <dbReference type="Pfam" id="PF05193"/>
    </source>
</evidence>
<sequence>MNLLQYRNSEINGIKLHVITTEKFKTNSITLKVRGKLEEDTISYRGILPYVLQSGTQDFPTNGEIRRKLEELYGATFFVDVSKKGDSHVMSFSIDIANEKYLSNQSALLNEAIALISSIWQNPYLENGSFSSKHLETQKRSQIQRIQSINDDKLKYANQRLVEEMFKNDPYALLANGKTEAVKSITAEGLYQYYQTSLQQDLIDLYIVGDVSFEQCQALVEENFKNTSVEQKGFDTVKASSIESPQEVIEEQKLNQAKLHIGYTTDVSIQDPEYFALQVFNGLFGGYSHSKLFINVREKNSLAYYAASRFESHKSILMVMSGIANENYEKATTIIAEQLEEMRKGNFTEEEIAQTKLVIKNSLLEGMDTAYGIIETLFNDHAGGNERAIEEWIPAIEKVTKEEIIQVANKIKLHTTYFLKGQEGA</sequence>
<evidence type="ECO:0000313" key="3">
    <source>
        <dbReference type="Proteomes" id="UP000626244"/>
    </source>
</evidence>